<evidence type="ECO:0000259" key="2">
    <source>
        <dbReference type="PROSITE" id="PS50994"/>
    </source>
</evidence>
<feature type="domain" description="Integrase catalytic" evidence="2">
    <location>
        <begin position="1"/>
        <end position="153"/>
    </location>
</feature>
<sequence>MICTCLVTRKIHLEVVPDNTTYQFVLAMRRFFARRGTPRQVDLDNARTFKLGERIFNGDIKQMCENDEFFTAFLDSQPIEWNFITPLSPWKGGIYERLIAIVKKLLYASGDTEILTTITEIEGITNSRPIMPNSKHFENMTAIRPAVFIIPEVTLGSAERPFEKIQDLWKEMYLLNLRECKGKTRAYSKTSPRTGQKGIVQENKFSRMATGQNNRTTRIRRGPDQTNNSTLHEKEKTIRQPLSISRNQLRRRRTNINRISATR</sequence>
<dbReference type="PANTHER" id="PTHR47331">
    <property type="entry name" value="PHD-TYPE DOMAIN-CONTAINING PROTEIN"/>
    <property type="match status" value="1"/>
</dbReference>
<evidence type="ECO:0000313" key="4">
    <source>
        <dbReference type="Proteomes" id="UP000005237"/>
    </source>
</evidence>
<dbReference type="GO" id="GO:0015074">
    <property type="term" value="P:DNA integration"/>
    <property type="evidence" value="ECO:0007669"/>
    <property type="project" value="InterPro"/>
</dbReference>
<reference evidence="4" key="1">
    <citation type="submission" date="2010-08" db="EMBL/GenBank/DDBJ databases">
        <authorList>
            <consortium name="Caenorhabditis japonica Sequencing Consortium"/>
            <person name="Wilson R.K."/>
        </authorList>
    </citation>
    <scope>NUCLEOTIDE SEQUENCE [LARGE SCALE GENOMIC DNA]</scope>
    <source>
        <strain evidence="4">DF5081</strain>
    </source>
</reference>
<dbReference type="GO" id="GO:0003676">
    <property type="term" value="F:nucleic acid binding"/>
    <property type="evidence" value="ECO:0007669"/>
    <property type="project" value="InterPro"/>
</dbReference>
<dbReference type="AlphaFoldDB" id="A0A8R1IIU3"/>
<dbReference type="PANTHER" id="PTHR47331:SF2">
    <property type="match status" value="1"/>
</dbReference>
<accession>A0A8R1IIU3</accession>
<dbReference type="EnsemblMetazoa" id="CJA32279.1">
    <property type="protein sequence ID" value="CJA32279.1"/>
    <property type="gene ID" value="WBGene00208126"/>
</dbReference>
<dbReference type="InterPro" id="IPR001584">
    <property type="entry name" value="Integrase_cat-core"/>
</dbReference>
<protein>
    <submittedName>
        <fullName evidence="3">Integrase catalytic domain-containing protein</fullName>
    </submittedName>
</protein>
<dbReference type="SUPFAM" id="SSF53098">
    <property type="entry name" value="Ribonuclease H-like"/>
    <property type="match status" value="1"/>
</dbReference>
<name>A0A8R1IIU3_CAEJA</name>
<dbReference type="InterPro" id="IPR012337">
    <property type="entry name" value="RNaseH-like_sf"/>
</dbReference>
<dbReference type="Proteomes" id="UP000005237">
    <property type="component" value="Unassembled WGS sequence"/>
</dbReference>
<organism evidence="3 4">
    <name type="scientific">Caenorhabditis japonica</name>
    <dbReference type="NCBI Taxonomy" id="281687"/>
    <lineage>
        <taxon>Eukaryota</taxon>
        <taxon>Metazoa</taxon>
        <taxon>Ecdysozoa</taxon>
        <taxon>Nematoda</taxon>
        <taxon>Chromadorea</taxon>
        <taxon>Rhabditida</taxon>
        <taxon>Rhabditina</taxon>
        <taxon>Rhabditomorpha</taxon>
        <taxon>Rhabditoidea</taxon>
        <taxon>Rhabditidae</taxon>
        <taxon>Peloderinae</taxon>
        <taxon>Caenorhabditis</taxon>
    </lineage>
</organism>
<feature type="region of interest" description="Disordered" evidence="1">
    <location>
        <begin position="209"/>
        <end position="236"/>
    </location>
</feature>
<proteinExistence type="predicted"/>
<dbReference type="PROSITE" id="PS50994">
    <property type="entry name" value="INTEGRASE"/>
    <property type="match status" value="1"/>
</dbReference>
<dbReference type="Gene3D" id="3.30.420.10">
    <property type="entry name" value="Ribonuclease H-like superfamily/Ribonuclease H"/>
    <property type="match status" value="1"/>
</dbReference>
<reference evidence="3" key="2">
    <citation type="submission" date="2022-06" db="UniProtKB">
        <authorList>
            <consortium name="EnsemblMetazoa"/>
        </authorList>
    </citation>
    <scope>IDENTIFICATION</scope>
    <source>
        <strain evidence="3">DF5081</strain>
    </source>
</reference>
<keyword evidence="4" id="KW-1185">Reference proteome</keyword>
<evidence type="ECO:0000313" key="3">
    <source>
        <dbReference type="EnsemblMetazoa" id="CJA32279.1"/>
    </source>
</evidence>
<dbReference type="InterPro" id="IPR036397">
    <property type="entry name" value="RNaseH_sf"/>
</dbReference>
<evidence type="ECO:0000256" key="1">
    <source>
        <dbReference type="SAM" id="MobiDB-lite"/>
    </source>
</evidence>